<dbReference type="InterPro" id="IPR036770">
    <property type="entry name" value="Ankyrin_rpt-contain_sf"/>
</dbReference>
<dbReference type="EMBL" id="MG011690">
    <property type="protein sequence ID" value="AVK76042.1"/>
    <property type="molecule type" value="Genomic_DNA"/>
</dbReference>
<sequence length="571" mass="61574">MHSNSMQQKNGYGIEGMPVELRLHIAGFLDRASDMAAALMASRLFAVRSAVDMAVSEGAVYTGRVLEAGAPLHVVRRVVEARARPMGRGFVESAVRGGRTDVLRFICDLVNVDIHSDQYDPVKHDRDSDWRPHNDDSDASGHQNTRDHELQEDVAGDSAGDAGDDGDEYSDDDTSDDDIEWDSTNKILYEALCAAADMGHVDALRYILGRTLTDFLDQELAIRAARFGHVSIVAYVHDRMYESHWADRCSCTPGLGRSAWKAPTPDAALWLRDFGCCGYAPPTVQDMGHAIAQGTIPMLRHLIDENAFDDDPSELAPFIMAAAREGHTDALRLAAENGLCPRIDHVVIGAAQGGSIDVLWWALYDQDDGMEIVRRQHWNEPSTALMRTASIAAASSGHATALAWICKRYPSVADLAVLCAAINSASLDAVRVVDQLLPPGFDWARVAARAIGSGSVDMVKFLIEEKAVALDPLAVADAGALTDAVADYLVTLCPLDDIQLAFDVALADDAFCLAPSTRRLCERVPRLCTAIGAIGSTGADSCCSCARCAPTGPNAHLDRIGTNSHSRDHSP</sequence>
<dbReference type="InterPro" id="IPR052050">
    <property type="entry name" value="SecEffector_AnkRepeat"/>
</dbReference>
<dbReference type="Gene3D" id="1.25.40.20">
    <property type="entry name" value="Ankyrin repeat-containing domain"/>
    <property type="match status" value="1"/>
</dbReference>
<dbReference type="SUPFAM" id="SSF48403">
    <property type="entry name" value="Ankyrin repeat"/>
    <property type="match status" value="1"/>
</dbReference>
<evidence type="ECO:0000313" key="2">
    <source>
        <dbReference type="EMBL" id="AVK76042.1"/>
    </source>
</evidence>
<name>A0A2U7UCC4_9VIRU</name>
<dbReference type="Proteomes" id="UP000249287">
    <property type="component" value="Segment"/>
</dbReference>
<dbReference type="KEGG" id="vg:36842199"/>
<accession>A0A2U7UCC4</accession>
<feature type="compositionally biased region" description="Basic and acidic residues" evidence="1">
    <location>
        <begin position="121"/>
        <end position="136"/>
    </location>
</feature>
<evidence type="ECO:0008006" key="3">
    <source>
        <dbReference type="Google" id="ProtNLM"/>
    </source>
</evidence>
<feature type="region of interest" description="Disordered" evidence="1">
    <location>
        <begin position="121"/>
        <end position="178"/>
    </location>
</feature>
<gene>
    <name evidence="2" type="ORF">pneo_cds_435</name>
</gene>
<reference evidence="2" key="1">
    <citation type="journal article" date="2018" name="Nat. Commun.">
        <title>Diversity and evolution of the emerging Pandoraviridae family.</title>
        <authorList>
            <person name="Legendre M."/>
            <person name="Fabre E."/>
            <person name="Poirot O."/>
            <person name="Jeudy S."/>
            <person name="Lartigue A."/>
            <person name="Alempic J.M."/>
            <person name="Beucher L."/>
            <person name="Philippe N."/>
            <person name="Bertaux L."/>
            <person name="Christo-Foroux E."/>
            <person name="Labadie K."/>
            <person name="Coute Y."/>
            <person name="Abergel C."/>
            <person name="Claverie J.M."/>
        </authorList>
    </citation>
    <scope>NUCLEOTIDE SEQUENCE [LARGE SCALE GENOMIC DNA]</scope>
    <source>
        <strain evidence="2">Neocaledonia</strain>
    </source>
</reference>
<dbReference type="RefSeq" id="YP_009482045.1">
    <property type="nucleotide sequence ID" value="NC_037666.1"/>
</dbReference>
<dbReference type="PANTHER" id="PTHR46586:SF3">
    <property type="entry name" value="ANKYRIN REPEAT-CONTAINING PROTEIN"/>
    <property type="match status" value="1"/>
</dbReference>
<proteinExistence type="predicted"/>
<protein>
    <recommendedName>
        <fullName evidence="3">Ankyrin repeat domain containing protein</fullName>
    </recommendedName>
</protein>
<evidence type="ECO:0000256" key="1">
    <source>
        <dbReference type="SAM" id="MobiDB-lite"/>
    </source>
</evidence>
<dbReference type="GeneID" id="36842199"/>
<feature type="compositionally biased region" description="Acidic residues" evidence="1">
    <location>
        <begin position="162"/>
        <end position="178"/>
    </location>
</feature>
<organism evidence="2">
    <name type="scientific">Pandoravirus neocaledonia</name>
    <dbReference type="NCBI Taxonomy" id="2107708"/>
    <lineage>
        <taxon>Viruses</taxon>
        <taxon>Pandoravirus</taxon>
    </lineage>
</organism>
<dbReference type="PANTHER" id="PTHR46586">
    <property type="entry name" value="ANKYRIN REPEAT-CONTAINING PROTEIN"/>
    <property type="match status" value="1"/>
</dbReference>